<dbReference type="Proteomes" id="UP000800094">
    <property type="component" value="Unassembled WGS sequence"/>
</dbReference>
<dbReference type="GeneID" id="54589160"/>
<proteinExistence type="inferred from homology"/>
<dbReference type="RefSeq" id="XP_033679718.1">
    <property type="nucleotide sequence ID" value="XM_033835830.1"/>
</dbReference>
<dbReference type="PRINTS" id="PR00465">
    <property type="entry name" value="EP450IV"/>
</dbReference>
<evidence type="ECO:0000313" key="9">
    <source>
        <dbReference type="Proteomes" id="UP000800094"/>
    </source>
</evidence>
<dbReference type="InterPro" id="IPR036396">
    <property type="entry name" value="Cyt_P450_sf"/>
</dbReference>
<protein>
    <submittedName>
        <fullName evidence="8">Cytochrome P450</fullName>
    </submittedName>
</protein>
<dbReference type="InterPro" id="IPR002403">
    <property type="entry name" value="Cyt_P450_E_grp-IV"/>
</dbReference>
<dbReference type="GO" id="GO:0016705">
    <property type="term" value="F:oxidoreductase activity, acting on paired donors, with incorporation or reduction of molecular oxygen"/>
    <property type="evidence" value="ECO:0007669"/>
    <property type="project" value="InterPro"/>
</dbReference>
<name>A0A6A6I2L4_9PLEO</name>
<organism evidence="8 9">
    <name type="scientific">Trematosphaeria pertusa</name>
    <dbReference type="NCBI Taxonomy" id="390896"/>
    <lineage>
        <taxon>Eukaryota</taxon>
        <taxon>Fungi</taxon>
        <taxon>Dikarya</taxon>
        <taxon>Ascomycota</taxon>
        <taxon>Pezizomycotina</taxon>
        <taxon>Dothideomycetes</taxon>
        <taxon>Pleosporomycetidae</taxon>
        <taxon>Pleosporales</taxon>
        <taxon>Massarineae</taxon>
        <taxon>Trematosphaeriaceae</taxon>
        <taxon>Trematosphaeria</taxon>
    </lineage>
</organism>
<reference evidence="8" key="1">
    <citation type="journal article" date="2020" name="Stud. Mycol.">
        <title>101 Dothideomycetes genomes: a test case for predicting lifestyles and emergence of pathogens.</title>
        <authorList>
            <person name="Haridas S."/>
            <person name="Albert R."/>
            <person name="Binder M."/>
            <person name="Bloem J."/>
            <person name="Labutti K."/>
            <person name="Salamov A."/>
            <person name="Andreopoulos B."/>
            <person name="Baker S."/>
            <person name="Barry K."/>
            <person name="Bills G."/>
            <person name="Bluhm B."/>
            <person name="Cannon C."/>
            <person name="Castanera R."/>
            <person name="Culley D."/>
            <person name="Daum C."/>
            <person name="Ezra D."/>
            <person name="Gonzalez J."/>
            <person name="Henrissat B."/>
            <person name="Kuo A."/>
            <person name="Liang C."/>
            <person name="Lipzen A."/>
            <person name="Lutzoni F."/>
            <person name="Magnuson J."/>
            <person name="Mondo S."/>
            <person name="Nolan M."/>
            <person name="Ohm R."/>
            <person name="Pangilinan J."/>
            <person name="Park H.-J."/>
            <person name="Ramirez L."/>
            <person name="Alfaro M."/>
            <person name="Sun H."/>
            <person name="Tritt A."/>
            <person name="Yoshinaga Y."/>
            <person name="Zwiers L.-H."/>
            <person name="Turgeon B."/>
            <person name="Goodwin S."/>
            <person name="Spatafora J."/>
            <person name="Crous P."/>
            <person name="Grigoriev I."/>
        </authorList>
    </citation>
    <scope>NUCLEOTIDE SEQUENCE</scope>
    <source>
        <strain evidence="8">CBS 122368</strain>
    </source>
</reference>
<evidence type="ECO:0000313" key="8">
    <source>
        <dbReference type="EMBL" id="KAF2244714.1"/>
    </source>
</evidence>
<evidence type="ECO:0000256" key="7">
    <source>
        <dbReference type="PIRSR" id="PIRSR602403-1"/>
    </source>
</evidence>
<dbReference type="GO" id="GO:0004497">
    <property type="term" value="F:monooxygenase activity"/>
    <property type="evidence" value="ECO:0007669"/>
    <property type="project" value="InterPro"/>
</dbReference>
<comment type="pathway">
    <text evidence="2">Mycotoxin biosynthesis.</text>
</comment>
<keyword evidence="9" id="KW-1185">Reference proteome</keyword>
<comment type="cofactor">
    <cofactor evidence="1 7">
        <name>heme</name>
        <dbReference type="ChEBI" id="CHEBI:30413"/>
    </cofactor>
</comment>
<keyword evidence="4 7" id="KW-0479">Metal-binding</keyword>
<evidence type="ECO:0000256" key="3">
    <source>
        <dbReference type="ARBA" id="ARBA00010617"/>
    </source>
</evidence>
<gene>
    <name evidence="8" type="ORF">BU26DRAFT_608258</name>
</gene>
<evidence type="ECO:0000256" key="6">
    <source>
        <dbReference type="ARBA" id="ARBA00023004"/>
    </source>
</evidence>
<accession>A0A6A6I2L4</accession>
<dbReference type="OrthoDB" id="1844152at2759"/>
<sequence length="456" mass="52240">MALTIPLHHKLQAHHTRRFKNSCFIVKRLDSDLLVLSNKYLEELSFVPKTKLSNVHSQVQNILGSYTYSTFLLDSDQHVRVVQNFLTPNLKTFLSRSREELDFSFEHDVPQINEWEPVDIQPILQKMVARVSSRVFVGSPACRDDAWLKLCLEFPINVFATAFIMRLFPPFLHPIVAWTLPTRYRLRKNLKHAKEHVAPIVAQYMSRGAASSSKEEISREKSTLLEWMIGNAQGNEADLNSLSPRLMFLSLASIHSTSSATAAALFDLCAHPEYIAPLREEIMEITGGTNHSCKEDLQKLWKLDSFLRESQRCNPLTLLSPQRLALTPLTLSDGTNIPAGTHLAFPSSALFTDSSVVPNPDTFDGFRSYRQRLQPGESTRHLMVSTNRNHLYFGYGKQACPGRFFAANEIKMILIRFLMEYDIRFAEGKKKPKWWTIDEMVFADPRARVEMRKRDI</sequence>
<dbReference type="InterPro" id="IPR001128">
    <property type="entry name" value="Cyt_P450"/>
</dbReference>
<dbReference type="EMBL" id="ML987202">
    <property type="protein sequence ID" value="KAF2244714.1"/>
    <property type="molecule type" value="Genomic_DNA"/>
</dbReference>
<dbReference type="CDD" id="cd11041">
    <property type="entry name" value="CYP503A1-like"/>
    <property type="match status" value="1"/>
</dbReference>
<keyword evidence="5" id="KW-0560">Oxidoreductase</keyword>
<feature type="binding site" description="axial binding residue" evidence="7">
    <location>
        <position position="400"/>
    </location>
    <ligand>
        <name>heme</name>
        <dbReference type="ChEBI" id="CHEBI:30413"/>
    </ligand>
    <ligandPart>
        <name>Fe</name>
        <dbReference type="ChEBI" id="CHEBI:18248"/>
    </ligandPart>
</feature>
<evidence type="ECO:0000256" key="1">
    <source>
        <dbReference type="ARBA" id="ARBA00001971"/>
    </source>
</evidence>
<evidence type="ECO:0000256" key="4">
    <source>
        <dbReference type="ARBA" id="ARBA00022723"/>
    </source>
</evidence>
<keyword evidence="7" id="KW-0349">Heme</keyword>
<dbReference type="PANTHER" id="PTHR46206:SF9">
    <property type="entry name" value="CYTOCHROME P450"/>
    <property type="match status" value="1"/>
</dbReference>
<dbReference type="SUPFAM" id="SSF48264">
    <property type="entry name" value="Cytochrome P450"/>
    <property type="match status" value="1"/>
</dbReference>
<dbReference type="GO" id="GO:0020037">
    <property type="term" value="F:heme binding"/>
    <property type="evidence" value="ECO:0007669"/>
    <property type="project" value="InterPro"/>
</dbReference>
<keyword evidence="6 7" id="KW-0408">Iron</keyword>
<dbReference type="Pfam" id="PF00067">
    <property type="entry name" value="p450"/>
    <property type="match status" value="1"/>
</dbReference>
<dbReference type="Gene3D" id="1.10.630.10">
    <property type="entry name" value="Cytochrome P450"/>
    <property type="match status" value="1"/>
</dbReference>
<dbReference type="AlphaFoldDB" id="A0A6A6I2L4"/>
<comment type="similarity">
    <text evidence="3">Belongs to the cytochrome P450 family.</text>
</comment>
<evidence type="ECO:0000256" key="2">
    <source>
        <dbReference type="ARBA" id="ARBA00004685"/>
    </source>
</evidence>
<dbReference type="GO" id="GO:0005506">
    <property type="term" value="F:iron ion binding"/>
    <property type="evidence" value="ECO:0007669"/>
    <property type="project" value="InterPro"/>
</dbReference>
<evidence type="ECO:0000256" key="5">
    <source>
        <dbReference type="ARBA" id="ARBA00023002"/>
    </source>
</evidence>
<dbReference type="PANTHER" id="PTHR46206">
    <property type="entry name" value="CYTOCHROME P450"/>
    <property type="match status" value="1"/>
</dbReference>